<evidence type="ECO:0000259" key="15">
    <source>
        <dbReference type="PROSITE" id="PS50225"/>
    </source>
</evidence>
<keyword evidence="4" id="KW-0341">Growth regulation</keyword>
<evidence type="ECO:0000256" key="1">
    <source>
        <dbReference type="ARBA" id="ARBA00004123"/>
    </source>
</evidence>
<dbReference type="GO" id="GO:0016567">
    <property type="term" value="P:protein ubiquitination"/>
    <property type="evidence" value="ECO:0007669"/>
    <property type="project" value="UniProtKB-UniPathway"/>
</dbReference>
<keyword evidence="8" id="KW-0539">Nucleus</keyword>
<sequence length="207" mass="23167">MVAHSSLTPENGIVSELGCRLEPPARDPLRARVPHGVGRPDAVQIPRNTHFHTFRSQADFSTITRTSALLDECGFYWGPLSVSSAHEKLRGEPVGTFLIRDSRQKDCFFTISVKTATGPTNIRVIFRAGSFSLDGSKEAFDCLFKLLEHYVSSPRKVLLTPLHKACPRSLQELCRKSIVATFGRENLRNVPLNPVLKDYLESFPFKL</sequence>
<dbReference type="GO" id="GO:0031410">
    <property type="term" value="C:cytoplasmic vesicle"/>
    <property type="evidence" value="ECO:0007669"/>
    <property type="project" value="UniProtKB-SubCell"/>
</dbReference>
<dbReference type="Gene3D" id="1.10.750.20">
    <property type="entry name" value="SOCS box"/>
    <property type="match status" value="1"/>
</dbReference>
<dbReference type="GO" id="GO:0019901">
    <property type="term" value="F:protein kinase binding"/>
    <property type="evidence" value="ECO:0007669"/>
    <property type="project" value="Ensembl"/>
</dbReference>
<dbReference type="InterPro" id="IPR036860">
    <property type="entry name" value="SH2_dom_sf"/>
</dbReference>
<organism evidence="16 17">
    <name type="scientific">Salvator merianae</name>
    <name type="common">Argentine black and white tegu</name>
    <name type="synonym">Tupinambis merianae</name>
    <dbReference type="NCBI Taxonomy" id="96440"/>
    <lineage>
        <taxon>Eukaryota</taxon>
        <taxon>Metazoa</taxon>
        <taxon>Chordata</taxon>
        <taxon>Craniata</taxon>
        <taxon>Vertebrata</taxon>
        <taxon>Euteleostomi</taxon>
        <taxon>Lepidosauria</taxon>
        <taxon>Squamata</taxon>
        <taxon>Bifurcata</taxon>
        <taxon>Unidentata</taxon>
        <taxon>Episquamata</taxon>
        <taxon>Laterata</taxon>
        <taxon>Teiioidea</taxon>
        <taxon>Teiidae</taxon>
        <taxon>Salvator</taxon>
    </lineage>
</organism>
<dbReference type="GO" id="GO:0045591">
    <property type="term" value="P:positive regulation of regulatory T cell differentiation"/>
    <property type="evidence" value="ECO:0007669"/>
    <property type="project" value="Ensembl"/>
</dbReference>
<dbReference type="AlphaFoldDB" id="A0A8D0BKF7"/>
<evidence type="ECO:0000256" key="2">
    <source>
        <dbReference type="ARBA" id="ARBA00004541"/>
    </source>
</evidence>
<dbReference type="PROSITE" id="PS50225">
    <property type="entry name" value="SOCS"/>
    <property type="match status" value="1"/>
</dbReference>
<evidence type="ECO:0000256" key="4">
    <source>
        <dbReference type="ARBA" id="ARBA00022604"/>
    </source>
</evidence>
<dbReference type="Gene3D" id="3.30.505.10">
    <property type="entry name" value="SH2 domain"/>
    <property type="match status" value="1"/>
</dbReference>
<dbReference type="GO" id="GO:0045444">
    <property type="term" value="P:fat cell differentiation"/>
    <property type="evidence" value="ECO:0007669"/>
    <property type="project" value="Ensembl"/>
</dbReference>
<keyword evidence="17" id="KW-1185">Reference proteome</keyword>
<proteinExistence type="inferred from homology"/>
<evidence type="ECO:0000256" key="6">
    <source>
        <dbReference type="ARBA" id="ARBA00022786"/>
    </source>
</evidence>
<dbReference type="SMART" id="SM00253">
    <property type="entry name" value="SOCS"/>
    <property type="match status" value="1"/>
</dbReference>
<dbReference type="InterPro" id="IPR000980">
    <property type="entry name" value="SH2"/>
</dbReference>
<evidence type="ECO:0000256" key="11">
    <source>
        <dbReference type="ARBA" id="ARBA00061358"/>
    </source>
</evidence>
<dbReference type="GO" id="GO:0005159">
    <property type="term" value="F:insulin-like growth factor receptor binding"/>
    <property type="evidence" value="ECO:0007669"/>
    <property type="project" value="Ensembl"/>
</dbReference>
<dbReference type="GO" id="GO:0030225">
    <property type="term" value="P:macrophage differentiation"/>
    <property type="evidence" value="ECO:0007669"/>
    <property type="project" value="Ensembl"/>
</dbReference>
<dbReference type="SMART" id="SM00969">
    <property type="entry name" value="SOCS_box"/>
    <property type="match status" value="1"/>
</dbReference>
<dbReference type="GO" id="GO:0005654">
    <property type="term" value="C:nucleoplasm"/>
    <property type="evidence" value="ECO:0007669"/>
    <property type="project" value="Ensembl"/>
</dbReference>
<evidence type="ECO:0000313" key="17">
    <source>
        <dbReference type="Proteomes" id="UP000694421"/>
    </source>
</evidence>
<dbReference type="GO" id="GO:0007259">
    <property type="term" value="P:cell surface receptor signaling pathway via JAK-STAT"/>
    <property type="evidence" value="ECO:0007669"/>
    <property type="project" value="Ensembl"/>
</dbReference>
<dbReference type="OMA" id="YCSITRA"/>
<feature type="domain" description="SH2" evidence="14">
    <location>
        <begin position="75"/>
        <end position="166"/>
    </location>
</feature>
<dbReference type="Pfam" id="PF07525">
    <property type="entry name" value="SOCS_box"/>
    <property type="match status" value="1"/>
</dbReference>
<dbReference type="Proteomes" id="UP000694421">
    <property type="component" value="Unplaced"/>
</dbReference>
<evidence type="ECO:0000256" key="7">
    <source>
        <dbReference type="ARBA" id="ARBA00022999"/>
    </source>
</evidence>
<dbReference type="CDD" id="cd10382">
    <property type="entry name" value="SH2_SOCS1"/>
    <property type="match status" value="1"/>
</dbReference>
<dbReference type="GO" id="GO:0019221">
    <property type="term" value="P:cytokine-mediated signaling pathway"/>
    <property type="evidence" value="ECO:0007669"/>
    <property type="project" value="Ensembl"/>
</dbReference>
<name>A0A8D0BKF7_SALMN</name>
<evidence type="ECO:0000259" key="14">
    <source>
        <dbReference type="PROSITE" id="PS50001"/>
    </source>
</evidence>
<dbReference type="SUPFAM" id="SSF55550">
    <property type="entry name" value="SH2 domain"/>
    <property type="match status" value="1"/>
</dbReference>
<reference evidence="16" key="1">
    <citation type="submission" date="2025-08" db="UniProtKB">
        <authorList>
            <consortium name="Ensembl"/>
        </authorList>
    </citation>
    <scope>IDENTIFICATION</scope>
</reference>
<dbReference type="PANTHER" id="PTHR10155:SF4">
    <property type="entry name" value="SUPPRESSOR OF CYTOKINE SIGNALING 1"/>
    <property type="match status" value="1"/>
</dbReference>
<dbReference type="FunFam" id="3.30.505.10:FF:000054">
    <property type="entry name" value="Suppressor of cytokine signaling 1"/>
    <property type="match status" value="1"/>
</dbReference>
<evidence type="ECO:0000256" key="8">
    <source>
        <dbReference type="ARBA" id="ARBA00023242"/>
    </source>
</evidence>
<evidence type="ECO:0000256" key="12">
    <source>
        <dbReference type="ARBA" id="ARBA00070644"/>
    </source>
</evidence>
<evidence type="ECO:0000256" key="3">
    <source>
        <dbReference type="ARBA" id="ARBA00004906"/>
    </source>
</evidence>
<dbReference type="Pfam" id="PF00017">
    <property type="entry name" value="SH2"/>
    <property type="match status" value="1"/>
</dbReference>
<dbReference type="SMART" id="SM00252">
    <property type="entry name" value="SH2"/>
    <property type="match status" value="1"/>
</dbReference>
<dbReference type="GO" id="GO:0001817">
    <property type="term" value="P:regulation of cytokine production"/>
    <property type="evidence" value="ECO:0007669"/>
    <property type="project" value="Ensembl"/>
</dbReference>
<evidence type="ECO:0000256" key="13">
    <source>
        <dbReference type="PROSITE-ProRule" id="PRU00191"/>
    </source>
</evidence>
<accession>A0A8D0BKF7</accession>
<dbReference type="InterPro" id="IPR035861">
    <property type="entry name" value="SOCS1_SH2"/>
</dbReference>
<dbReference type="GO" id="GO:0043372">
    <property type="term" value="P:positive regulation of CD4-positive, alpha-beta T cell differentiation"/>
    <property type="evidence" value="ECO:0007669"/>
    <property type="project" value="Ensembl"/>
</dbReference>
<dbReference type="GO" id="GO:0043377">
    <property type="term" value="P:negative regulation of CD8-positive, alpha-beta T cell differentiation"/>
    <property type="evidence" value="ECO:0007669"/>
    <property type="project" value="Ensembl"/>
</dbReference>
<dbReference type="UniPathway" id="UPA00143"/>
<comment type="similarity">
    <text evidence="11">Belongs to the SOCS1 family.</text>
</comment>
<dbReference type="GO" id="GO:0046426">
    <property type="term" value="P:negative regulation of receptor signaling pathway via JAK-STAT"/>
    <property type="evidence" value="ECO:0007669"/>
    <property type="project" value="Ensembl"/>
</dbReference>
<dbReference type="SUPFAM" id="SSF158235">
    <property type="entry name" value="SOCS box-like"/>
    <property type="match status" value="1"/>
</dbReference>
<feature type="domain" description="SOCS box" evidence="15">
    <location>
        <begin position="157"/>
        <end position="206"/>
    </location>
</feature>
<evidence type="ECO:0000256" key="9">
    <source>
        <dbReference type="ARBA" id="ARBA00023329"/>
    </source>
</evidence>
<dbReference type="InterPro" id="IPR036036">
    <property type="entry name" value="SOCS_box-like_dom_sf"/>
</dbReference>
<dbReference type="GO" id="GO:0071230">
    <property type="term" value="P:cellular response to amino acid stimulus"/>
    <property type="evidence" value="ECO:0007669"/>
    <property type="project" value="Ensembl"/>
</dbReference>
<evidence type="ECO:0000313" key="16">
    <source>
        <dbReference type="Ensembl" id="ENSSMRP00000009718.1"/>
    </source>
</evidence>
<evidence type="ECO:0000256" key="5">
    <source>
        <dbReference type="ARBA" id="ARBA00022700"/>
    </source>
</evidence>
<comment type="subcellular location">
    <subcellularLocation>
        <location evidence="2">Cytoplasmic vesicle</location>
    </subcellularLocation>
    <subcellularLocation>
        <location evidence="1">Nucleus</location>
    </subcellularLocation>
</comment>
<keyword evidence="7 13" id="KW-0727">SH2 domain</keyword>
<keyword evidence="5" id="KW-0734">Signal transduction inhibitor</keyword>
<keyword evidence="6" id="KW-0833">Ubl conjugation pathway</keyword>
<comment type="pathway">
    <text evidence="3">Protein modification; protein ubiquitination.</text>
</comment>
<dbReference type="PANTHER" id="PTHR10155">
    <property type="entry name" value="PHOSPHATIDYLINOSITOL 3-KINASE REGULATORY SUBUNIT"/>
    <property type="match status" value="1"/>
</dbReference>
<dbReference type="Ensembl" id="ENSSMRT00000011328.1">
    <property type="protein sequence ID" value="ENSSMRP00000009718.1"/>
    <property type="gene ID" value="ENSSMRG00000007736.1"/>
</dbReference>
<dbReference type="GO" id="GO:0019210">
    <property type="term" value="F:kinase inhibitor activity"/>
    <property type="evidence" value="ECO:0007669"/>
    <property type="project" value="Ensembl"/>
</dbReference>
<dbReference type="FunFam" id="1.10.750.20:FF:000005">
    <property type="entry name" value="Suppressor of cytokine signaling 1"/>
    <property type="match status" value="1"/>
</dbReference>
<keyword evidence="9" id="KW-0968">Cytoplasmic vesicle</keyword>
<protein>
    <recommendedName>
        <fullName evidence="12">Suppressor of cytokine signaling 1</fullName>
    </recommendedName>
</protein>
<dbReference type="GO" id="GO:0046854">
    <property type="term" value="P:phosphatidylinositol phosphate biosynthetic process"/>
    <property type="evidence" value="ECO:0007669"/>
    <property type="project" value="TreeGrafter"/>
</dbReference>
<dbReference type="InterPro" id="IPR001496">
    <property type="entry name" value="SOCS_box"/>
</dbReference>
<dbReference type="GeneTree" id="ENSGT00940000161164"/>
<dbReference type="PROSITE" id="PS50001">
    <property type="entry name" value="SH2"/>
    <property type="match status" value="1"/>
</dbReference>
<dbReference type="GO" id="GO:0005942">
    <property type="term" value="C:phosphatidylinositol 3-kinase complex"/>
    <property type="evidence" value="ECO:0007669"/>
    <property type="project" value="TreeGrafter"/>
</dbReference>
<dbReference type="GO" id="GO:0046627">
    <property type="term" value="P:negative regulation of insulin receptor signaling pathway"/>
    <property type="evidence" value="ECO:0007669"/>
    <property type="project" value="Ensembl"/>
</dbReference>
<evidence type="ECO:0000256" key="10">
    <source>
        <dbReference type="ARBA" id="ARBA00058034"/>
    </source>
</evidence>
<dbReference type="GO" id="GO:0035556">
    <property type="term" value="P:intracellular signal transduction"/>
    <property type="evidence" value="ECO:0007669"/>
    <property type="project" value="InterPro"/>
</dbReference>
<reference evidence="16" key="2">
    <citation type="submission" date="2025-09" db="UniProtKB">
        <authorList>
            <consortium name="Ensembl"/>
        </authorList>
    </citation>
    <scope>IDENTIFICATION</scope>
</reference>
<dbReference type="GO" id="GO:0046935">
    <property type="term" value="F:1-phosphatidylinositol-3-kinase regulator activity"/>
    <property type="evidence" value="ECO:0007669"/>
    <property type="project" value="TreeGrafter"/>
</dbReference>
<comment type="function">
    <text evidence="10">Essential negative regulator of type I and type II interferon (IFN) signaling, as well as that of other cytokines, including IL2, IL4, IL6 and leukemia inhibitory factor (LIF). Downregulates cytokine signaling by inhibiting the JAK/STAT signaling pathway. Acts by binding to JAK proteins and to IFNGR1 and inhibiting their kinase activity. In vitro, suppresses Tec protein-tyrosine activity. Regulates IFN-gamma (IFNG)-mediated sensory neuron survival. Probable substrate recognition component of an ECS (Elongin BC-CUL2/5-SOCS-box protein) E3 ubiquitin ligase complex which mediates the ubiquitination and subsequent proteasomal degradation of target proteins.</text>
</comment>